<evidence type="ECO:0008006" key="4">
    <source>
        <dbReference type="Google" id="ProtNLM"/>
    </source>
</evidence>
<evidence type="ECO:0000256" key="1">
    <source>
        <dbReference type="SAM" id="Phobius"/>
    </source>
</evidence>
<evidence type="ECO:0000313" key="3">
    <source>
        <dbReference type="Proteomes" id="UP000219048"/>
    </source>
</evidence>
<feature type="transmembrane region" description="Helical" evidence="1">
    <location>
        <begin position="67"/>
        <end position="85"/>
    </location>
</feature>
<sequence>MSESSSGKTTAIISYITIVGCLIAITMNIEPKNAFARFHIRQAFGIHLLYHSFAFFLNYSGVNSGWIVLYAVYFLCWVYGLLGAIGQKKQLLPVLGPYFQKWFTFIP</sequence>
<proteinExistence type="predicted"/>
<gene>
    <name evidence="2" type="ORF">SAMN06265377_1611</name>
</gene>
<dbReference type="OrthoDB" id="6400719at2"/>
<keyword evidence="1" id="KW-0472">Membrane</keyword>
<feature type="transmembrane region" description="Helical" evidence="1">
    <location>
        <begin position="12"/>
        <end position="31"/>
    </location>
</feature>
<organism evidence="2 3">
    <name type="scientific">Flagellimonas pacifica</name>
    <dbReference type="NCBI Taxonomy" id="1247520"/>
    <lineage>
        <taxon>Bacteria</taxon>
        <taxon>Pseudomonadati</taxon>
        <taxon>Bacteroidota</taxon>
        <taxon>Flavobacteriia</taxon>
        <taxon>Flavobacteriales</taxon>
        <taxon>Flavobacteriaceae</taxon>
        <taxon>Flagellimonas</taxon>
    </lineage>
</organism>
<dbReference type="EMBL" id="OBEH01000002">
    <property type="protein sequence ID" value="SNY99797.1"/>
    <property type="molecule type" value="Genomic_DNA"/>
</dbReference>
<evidence type="ECO:0000313" key="2">
    <source>
        <dbReference type="EMBL" id="SNY99797.1"/>
    </source>
</evidence>
<keyword evidence="3" id="KW-1185">Reference proteome</keyword>
<dbReference type="Proteomes" id="UP000219048">
    <property type="component" value="Unassembled WGS sequence"/>
</dbReference>
<protein>
    <recommendedName>
        <fullName evidence="4">DUF4870 domain-containing protein</fullName>
    </recommendedName>
</protein>
<dbReference type="AlphaFoldDB" id="A0A285MTE6"/>
<name>A0A285MTE6_9FLAO</name>
<keyword evidence="1" id="KW-1133">Transmembrane helix</keyword>
<reference evidence="3" key="1">
    <citation type="submission" date="2017-09" db="EMBL/GenBank/DDBJ databases">
        <authorList>
            <person name="Varghese N."/>
            <person name="Submissions S."/>
        </authorList>
    </citation>
    <scope>NUCLEOTIDE SEQUENCE [LARGE SCALE GENOMIC DNA]</scope>
    <source>
        <strain evidence="3">DSM 25885</strain>
    </source>
</reference>
<keyword evidence="1" id="KW-0812">Transmembrane</keyword>
<accession>A0A285MTE6</accession>